<sequence>MVFGRFDVASSTNHSAGLNIYSAIHSRRHGASRAAIKTRFSNSGLGKRLQPRFSQSIATSVYCRRHHRRDCKRTCCTLAKLQQEQQQALELKKKLASNYYNMSATTSTTLANRKQEQGKVTGLVDAIPAFLKCSAMCYRDIAKNMVDKGELKEMKEMRVFEGWYSLLLELMTQAVIESYLCDEATGFETVLDVFSYGDDPDKDDLLKNIDIDEKGEGALDSKNASATGLSGHNDSGVDGLQFQTLGGLNSTMKSPFLQQQPLQHTTPQLHDVTTQDRQDDILFAHTPEYEAFKRAKDERLKEFLILESETMEHQYATLANKYPLIVFERQITHFIARTQKLLVDPKLSQNADPMGFLIPPTTSAYADGSLSMPVSEDEDEDEDMDETGQKLEEIAEEDEEESEEDDDEEDEDEDEDDDDQNQDVIMSSANGSLSKKRVSQGDLADGAAKEHDDDNSTAARVVQVSKKHKYHESTSVLPGSRPETDPSVEHVDKRAKV</sequence>
<evidence type="ECO:0000313" key="3">
    <source>
        <dbReference type="Proteomes" id="UP000780801"/>
    </source>
</evidence>
<organism evidence="2 3">
    <name type="scientific">Lunasporangiospora selenospora</name>
    <dbReference type="NCBI Taxonomy" id="979761"/>
    <lineage>
        <taxon>Eukaryota</taxon>
        <taxon>Fungi</taxon>
        <taxon>Fungi incertae sedis</taxon>
        <taxon>Mucoromycota</taxon>
        <taxon>Mortierellomycotina</taxon>
        <taxon>Mortierellomycetes</taxon>
        <taxon>Mortierellales</taxon>
        <taxon>Mortierellaceae</taxon>
        <taxon>Lunasporangiospora</taxon>
    </lineage>
</organism>
<dbReference type="OrthoDB" id="2275774at2759"/>
<gene>
    <name evidence="2" type="ORF">BGW38_006241</name>
</gene>
<proteinExistence type="predicted"/>
<protein>
    <submittedName>
        <fullName evidence="2">Uncharacterized protein</fullName>
    </submittedName>
</protein>
<feature type="compositionally biased region" description="Polar residues" evidence="1">
    <location>
        <begin position="422"/>
        <end position="433"/>
    </location>
</feature>
<dbReference type="Proteomes" id="UP000780801">
    <property type="component" value="Unassembled WGS sequence"/>
</dbReference>
<feature type="region of interest" description="Disordered" evidence="1">
    <location>
        <begin position="349"/>
        <end position="497"/>
    </location>
</feature>
<dbReference type="EMBL" id="JAABOA010003982">
    <property type="protein sequence ID" value="KAF9578125.1"/>
    <property type="molecule type" value="Genomic_DNA"/>
</dbReference>
<evidence type="ECO:0000256" key="1">
    <source>
        <dbReference type="SAM" id="MobiDB-lite"/>
    </source>
</evidence>
<evidence type="ECO:0000313" key="2">
    <source>
        <dbReference type="EMBL" id="KAF9578125.1"/>
    </source>
</evidence>
<feature type="compositionally biased region" description="Acidic residues" evidence="1">
    <location>
        <begin position="394"/>
        <end position="421"/>
    </location>
</feature>
<feature type="compositionally biased region" description="Acidic residues" evidence="1">
    <location>
        <begin position="375"/>
        <end position="386"/>
    </location>
</feature>
<reference evidence="2" key="1">
    <citation type="journal article" date="2020" name="Fungal Divers.">
        <title>Resolving the Mortierellaceae phylogeny through synthesis of multi-gene phylogenetics and phylogenomics.</title>
        <authorList>
            <person name="Vandepol N."/>
            <person name="Liber J."/>
            <person name="Desiro A."/>
            <person name="Na H."/>
            <person name="Kennedy M."/>
            <person name="Barry K."/>
            <person name="Grigoriev I.V."/>
            <person name="Miller A.N."/>
            <person name="O'Donnell K."/>
            <person name="Stajich J.E."/>
            <person name="Bonito G."/>
        </authorList>
    </citation>
    <scope>NUCLEOTIDE SEQUENCE</scope>
    <source>
        <strain evidence="2">KOD1015</strain>
    </source>
</reference>
<accession>A0A9P6KAY5</accession>
<dbReference type="AlphaFoldDB" id="A0A9P6KAY5"/>
<name>A0A9P6KAY5_9FUNG</name>
<feature type="compositionally biased region" description="Basic and acidic residues" evidence="1">
    <location>
        <begin position="482"/>
        <end position="497"/>
    </location>
</feature>
<comment type="caution">
    <text evidence="2">The sequence shown here is derived from an EMBL/GenBank/DDBJ whole genome shotgun (WGS) entry which is preliminary data.</text>
</comment>
<keyword evidence="3" id="KW-1185">Reference proteome</keyword>